<keyword evidence="2" id="KW-1185">Reference proteome</keyword>
<dbReference type="Proteomes" id="UP001519460">
    <property type="component" value="Unassembled WGS sequence"/>
</dbReference>
<comment type="caution">
    <text evidence="1">The sequence shown here is derived from an EMBL/GenBank/DDBJ whole genome shotgun (WGS) entry which is preliminary data.</text>
</comment>
<name>A0ABD0JAQ7_9CAEN</name>
<dbReference type="EMBL" id="JACVVK020000529">
    <property type="protein sequence ID" value="KAK7467955.1"/>
    <property type="molecule type" value="Genomic_DNA"/>
</dbReference>
<organism evidence="1 2">
    <name type="scientific">Batillaria attramentaria</name>
    <dbReference type="NCBI Taxonomy" id="370345"/>
    <lineage>
        <taxon>Eukaryota</taxon>
        <taxon>Metazoa</taxon>
        <taxon>Spiralia</taxon>
        <taxon>Lophotrochozoa</taxon>
        <taxon>Mollusca</taxon>
        <taxon>Gastropoda</taxon>
        <taxon>Caenogastropoda</taxon>
        <taxon>Sorbeoconcha</taxon>
        <taxon>Cerithioidea</taxon>
        <taxon>Batillariidae</taxon>
        <taxon>Batillaria</taxon>
    </lineage>
</organism>
<sequence>MRLGELADIDVLKLLHNINRIVWGEGPPRWLKGQTPAKGCKSFWAWVSIDIASSRSVNSMRQFPSRLSDRLGKAVRDSCWIPDGSAGDYLRRLEEPGLRCRLDLHFKYCGMNFLVHLQLLAERHTHGYISHRACVQ</sequence>
<reference evidence="1 2" key="1">
    <citation type="journal article" date="2023" name="Sci. Data">
        <title>Genome assembly of the Korean intertidal mud-creeper Batillaria attramentaria.</title>
        <authorList>
            <person name="Patra A.K."/>
            <person name="Ho P.T."/>
            <person name="Jun S."/>
            <person name="Lee S.J."/>
            <person name="Kim Y."/>
            <person name="Won Y.J."/>
        </authorList>
    </citation>
    <scope>NUCLEOTIDE SEQUENCE [LARGE SCALE GENOMIC DNA]</scope>
    <source>
        <strain evidence="1">Wonlab-2016</strain>
    </source>
</reference>
<proteinExistence type="predicted"/>
<evidence type="ECO:0000313" key="2">
    <source>
        <dbReference type="Proteomes" id="UP001519460"/>
    </source>
</evidence>
<gene>
    <name evidence="1" type="ORF">BaRGS_00036798</name>
</gene>
<dbReference type="AlphaFoldDB" id="A0ABD0JAQ7"/>
<protein>
    <submittedName>
        <fullName evidence="1">Uncharacterized protein</fullName>
    </submittedName>
</protein>
<accession>A0ABD0JAQ7</accession>
<evidence type="ECO:0000313" key="1">
    <source>
        <dbReference type="EMBL" id="KAK7467955.1"/>
    </source>
</evidence>